<keyword evidence="1" id="KW-1133">Transmembrane helix</keyword>
<reference evidence="2" key="1">
    <citation type="submission" date="2023-10" db="EMBL/GenBank/DDBJ databases">
        <title>Genome assembly of Pristionchus species.</title>
        <authorList>
            <person name="Yoshida K."/>
            <person name="Sommer R.J."/>
        </authorList>
    </citation>
    <scope>NUCLEOTIDE SEQUENCE</scope>
    <source>
        <strain evidence="2">RS0144</strain>
    </source>
</reference>
<feature type="transmembrane region" description="Helical" evidence="1">
    <location>
        <begin position="184"/>
        <end position="211"/>
    </location>
</feature>
<dbReference type="Pfam" id="PF10318">
    <property type="entry name" value="7TM_GPCR_Srh"/>
    <property type="match status" value="1"/>
</dbReference>
<evidence type="ECO:0000313" key="3">
    <source>
        <dbReference type="Proteomes" id="UP001432027"/>
    </source>
</evidence>
<dbReference type="PANTHER" id="PTHR22941">
    <property type="entry name" value="SERPENTINE RECEPTOR"/>
    <property type="match status" value="1"/>
</dbReference>
<dbReference type="PANTHER" id="PTHR22941:SF26">
    <property type="entry name" value="SERPENTINE RECEPTOR, CLASS H"/>
    <property type="match status" value="1"/>
</dbReference>
<dbReference type="AlphaFoldDB" id="A0AAV5TI36"/>
<feature type="transmembrane region" description="Helical" evidence="1">
    <location>
        <begin position="100"/>
        <end position="126"/>
    </location>
</feature>
<dbReference type="EMBL" id="BTSX01000004">
    <property type="protein sequence ID" value="GMS93947.1"/>
    <property type="molecule type" value="Genomic_DNA"/>
</dbReference>
<name>A0AAV5TI36_9BILA</name>
<sequence>MQILLQEAWVCVTSLHAPTFMACFIDRQQAVLPPGSIWILSQTAQFLIEFSLVVLAIGMTLLLEVLFFEYYLQSILLQILESKWHTANAQSPSCFDRGKFVFFMLACVFGMMCGVVLACAISIHTFSQLKFSTSLSEKKRNFNRMMSRVLIIQSVVPLGLVLIPLSIALGLILPFSTGPQYVSVPISICFLIISTHSVVHSIVLLTMTPIYRRKAVDLFRR</sequence>
<dbReference type="Proteomes" id="UP001432027">
    <property type="component" value="Unassembled WGS sequence"/>
</dbReference>
<dbReference type="InterPro" id="IPR053220">
    <property type="entry name" value="Nematode_rcpt-like_serp_H"/>
</dbReference>
<feature type="non-terminal residue" evidence="2">
    <location>
        <position position="221"/>
    </location>
</feature>
<keyword evidence="1" id="KW-0812">Transmembrane</keyword>
<feature type="transmembrane region" description="Helical" evidence="1">
    <location>
        <begin position="46"/>
        <end position="68"/>
    </location>
</feature>
<comment type="caution">
    <text evidence="2">The sequence shown here is derived from an EMBL/GenBank/DDBJ whole genome shotgun (WGS) entry which is preliminary data.</text>
</comment>
<organism evidence="2 3">
    <name type="scientific">Pristionchus entomophagus</name>
    <dbReference type="NCBI Taxonomy" id="358040"/>
    <lineage>
        <taxon>Eukaryota</taxon>
        <taxon>Metazoa</taxon>
        <taxon>Ecdysozoa</taxon>
        <taxon>Nematoda</taxon>
        <taxon>Chromadorea</taxon>
        <taxon>Rhabditida</taxon>
        <taxon>Rhabditina</taxon>
        <taxon>Diplogasteromorpha</taxon>
        <taxon>Diplogasteroidea</taxon>
        <taxon>Neodiplogasteridae</taxon>
        <taxon>Pristionchus</taxon>
    </lineage>
</organism>
<dbReference type="InterPro" id="IPR019422">
    <property type="entry name" value="7TM_GPCR_serpentine_rcpt_Srh"/>
</dbReference>
<evidence type="ECO:0000256" key="1">
    <source>
        <dbReference type="SAM" id="Phobius"/>
    </source>
</evidence>
<feature type="transmembrane region" description="Helical" evidence="1">
    <location>
        <begin position="147"/>
        <end position="172"/>
    </location>
</feature>
<proteinExistence type="predicted"/>
<gene>
    <name evidence="2" type="ORF">PENTCL1PPCAC_16122</name>
</gene>
<protein>
    <recommendedName>
        <fullName evidence="4">G protein-coupled receptor</fullName>
    </recommendedName>
</protein>
<evidence type="ECO:0008006" key="4">
    <source>
        <dbReference type="Google" id="ProtNLM"/>
    </source>
</evidence>
<keyword evidence="3" id="KW-1185">Reference proteome</keyword>
<accession>A0AAV5TI36</accession>
<keyword evidence="1" id="KW-0472">Membrane</keyword>
<evidence type="ECO:0000313" key="2">
    <source>
        <dbReference type="EMBL" id="GMS93947.1"/>
    </source>
</evidence>